<evidence type="ECO:0000313" key="3">
    <source>
        <dbReference type="EMBL" id="RDY06927.1"/>
    </source>
</evidence>
<dbReference type="Gene3D" id="3.10.10.10">
    <property type="entry name" value="HIV Type 1 Reverse Transcriptase, subunit A, domain 1"/>
    <property type="match status" value="1"/>
</dbReference>
<comment type="caution">
    <text evidence="3">The sequence shown here is derived from an EMBL/GenBank/DDBJ whole genome shotgun (WGS) entry which is preliminary data.</text>
</comment>
<feature type="domain" description="RNase H type-1" evidence="2">
    <location>
        <begin position="386"/>
        <end position="487"/>
    </location>
</feature>
<dbReference type="Pfam" id="PF00078">
    <property type="entry name" value="RVT_1"/>
    <property type="match status" value="1"/>
</dbReference>
<dbReference type="InterPro" id="IPR002156">
    <property type="entry name" value="RNaseH_domain"/>
</dbReference>
<dbReference type="AlphaFoldDB" id="A0A371HVW0"/>
<dbReference type="Gene3D" id="3.30.70.270">
    <property type="match status" value="1"/>
</dbReference>
<dbReference type="InterPro" id="IPR053134">
    <property type="entry name" value="RNA-dir_DNA_polymerase"/>
</dbReference>
<dbReference type="CDD" id="cd01647">
    <property type="entry name" value="RT_LTR"/>
    <property type="match status" value="1"/>
</dbReference>
<dbReference type="InterPro" id="IPR036397">
    <property type="entry name" value="RNaseH_sf"/>
</dbReference>
<dbReference type="Gene3D" id="3.30.420.10">
    <property type="entry name" value="Ribonuclease H-like superfamily/Ribonuclease H"/>
    <property type="match status" value="1"/>
</dbReference>
<feature type="non-terminal residue" evidence="3">
    <location>
        <position position="1"/>
    </location>
</feature>
<dbReference type="Proteomes" id="UP000257109">
    <property type="component" value="Unassembled WGS sequence"/>
</dbReference>
<evidence type="ECO:0000259" key="2">
    <source>
        <dbReference type="Pfam" id="PF13456"/>
    </source>
</evidence>
<dbReference type="SUPFAM" id="SSF56672">
    <property type="entry name" value="DNA/RNA polymerases"/>
    <property type="match status" value="1"/>
</dbReference>
<proteinExistence type="predicted"/>
<evidence type="ECO:0000259" key="1">
    <source>
        <dbReference type="Pfam" id="PF00078"/>
    </source>
</evidence>
<keyword evidence="4" id="KW-1185">Reference proteome</keyword>
<dbReference type="PANTHER" id="PTHR24559">
    <property type="entry name" value="TRANSPOSON TY3-I GAG-POL POLYPROTEIN"/>
    <property type="match status" value="1"/>
</dbReference>
<protein>
    <recommendedName>
        <fullName evidence="5">Retrovirus-related Pol polyprotein from transposon 17.6</fullName>
    </recommendedName>
</protein>
<gene>
    <name evidence="3" type="ORF">CR513_09023</name>
</gene>
<dbReference type="InterPro" id="IPR043502">
    <property type="entry name" value="DNA/RNA_pol_sf"/>
</dbReference>
<feature type="domain" description="Reverse transcriptase" evidence="1">
    <location>
        <begin position="153"/>
        <end position="309"/>
    </location>
</feature>
<reference evidence="3" key="1">
    <citation type="submission" date="2018-05" db="EMBL/GenBank/DDBJ databases">
        <title>Draft genome of Mucuna pruriens seed.</title>
        <authorList>
            <person name="Nnadi N.E."/>
            <person name="Vos R."/>
            <person name="Hasami M.H."/>
            <person name="Devisetty U.K."/>
            <person name="Aguiy J.C."/>
        </authorList>
    </citation>
    <scope>NUCLEOTIDE SEQUENCE [LARGE SCALE GENOMIC DNA]</scope>
    <source>
        <strain evidence="3">JCA_2017</strain>
    </source>
</reference>
<evidence type="ECO:0008006" key="5">
    <source>
        <dbReference type="Google" id="ProtNLM"/>
    </source>
</evidence>
<dbReference type="PANTHER" id="PTHR24559:SF444">
    <property type="entry name" value="REVERSE TRANSCRIPTASE DOMAIN-CONTAINING PROTEIN"/>
    <property type="match status" value="1"/>
</dbReference>
<dbReference type="GO" id="GO:0004523">
    <property type="term" value="F:RNA-DNA hybrid ribonuclease activity"/>
    <property type="evidence" value="ECO:0007669"/>
    <property type="project" value="InterPro"/>
</dbReference>
<dbReference type="GO" id="GO:0003676">
    <property type="term" value="F:nucleic acid binding"/>
    <property type="evidence" value="ECO:0007669"/>
    <property type="project" value="InterPro"/>
</dbReference>
<evidence type="ECO:0000313" key="4">
    <source>
        <dbReference type="Proteomes" id="UP000257109"/>
    </source>
</evidence>
<dbReference type="Pfam" id="PF13456">
    <property type="entry name" value="RVT_3"/>
    <property type="match status" value="1"/>
</dbReference>
<name>A0A371HVW0_MUCPR</name>
<sequence length="491" mass="55885">MGRLALNRLGAAVSTLHLCMKYLVEKEVEVIWADQRRLCPTKELNEVQIGPLAFHRTKIGTTLGKDEEDRLTCFLVKNKDVFAWCLADMPGIDPNFLCFPVHSTRCSVGCVAETEVRGEKQKVTKEETNKLLAVGFVKKVQYPMRLANMVMVRKSSVRWRMCTDYIDLNKACSKDPYLLPSIDQLVDGASGFSLLSFMDAYSRYNQIRMHPQDKSKIAFITDLRTFCYKVMPFGLKNAGATYQRLMDRIFKDVMGIDVEAYVDDMVVKLTMTREHYNALQMVFEILRIDQLKLNPEKCSFGVQAGKFLGGIEENPEKYQSSRYYESRTWLGECGMSIQLSKFDISSERRGHIKAQALADFIIKLAPVEHSRSGGREWFLSINEASNQSRSGLGVILKGPDGVLVEQSFNNQAEYEALLAKMKLAKELDAQILTAKSDLKLVNGEYQARDPQLIKYWDRAIKLATSFEKFTLLHVPHEQNERADLLSKLTST</sequence>
<dbReference type="STRING" id="157652.A0A371HVW0"/>
<dbReference type="InterPro" id="IPR043128">
    <property type="entry name" value="Rev_trsase/Diguanyl_cyclase"/>
</dbReference>
<dbReference type="InterPro" id="IPR000477">
    <property type="entry name" value="RT_dom"/>
</dbReference>
<accession>A0A371HVW0</accession>
<dbReference type="EMBL" id="QJKJ01001579">
    <property type="protein sequence ID" value="RDY06927.1"/>
    <property type="molecule type" value="Genomic_DNA"/>
</dbReference>
<dbReference type="CDD" id="cd09279">
    <property type="entry name" value="RNase_HI_like"/>
    <property type="match status" value="1"/>
</dbReference>
<organism evidence="3 4">
    <name type="scientific">Mucuna pruriens</name>
    <name type="common">Velvet bean</name>
    <name type="synonym">Dolichos pruriens</name>
    <dbReference type="NCBI Taxonomy" id="157652"/>
    <lineage>
        <taxon>Eukaryota</taxon>
        <taxon>Viridiplantae</taxon>
        <taxon>Streptophyta</taxon>
        <taxon>Embryophyta</taxon>
        <taxon>Tracheophyta</taxon>
        <taxon>Spermatophyta</taxon>
        <taxon>Magnoliopsida</taxon>
        <taxon>eudicotyledons</taxon>
        <taxon>Gunneridae</taxon>
        <taxon>Pentapetalae</taxon>
        <taxon>rosids</taxon>
        <taxon>fabids</taxon>
        <taxon>Fabales</taxon>
        <taxon>Fabaceae</taxon>
        <taxon>Papilionoideae</taxon>
        <taxon>50 kb inversion clade</taxon>
        <taxon>NPAAA clade</taxon>
        <taxon>indigoferoid/millettioid clade</taxon>
        <taxon>Phaseoleae</taxon>
        <taxon>Mucuna</taxon>
    </lineage>
</organism>